<dbReference type="PANTHER" id="PTHR43353">
    <property type="entry name" value="SUCCINATE-SEMIALDEHYDE DEHYDROGENASE, MITOCHONDRIAL"/>
    <property type="match status" value="1"/>
</dbReference>
<dbReference type="PANTHER" id="PTHR43353:SF5">
    <property type="entry name" value="SUCCINATE-SEMIALDEHYDE DEHYDROGENASE, MITOCHONDRIAL"/>
    <property type="match status" value="1"/>
</dbReference>
<feature type="active site" evidence="3">
    <location>
        <position position="275"/>
    </location>
</feature>
<dbReference type="InterPro" id="IPR015590">
    <property type="entry name" value="Aldehyde_DH_dom"/>
</dbReference>
<evidence type="ECO:0000259" key="5">
    <source>
        <dbReference type="Pfam" id="PF00171"/>
    </source>
</evidence>
<dbReference type="EC" id="1.2.1.79" evidence="6"/>
<accession>A0ABU0FFJ1</accession>
<organism evidence="6 7">
    <name type="scientific">Labrys monachus</name>
    <dbReference type="NCBI Taxonomy" id="217067"/>
    <lineage>
        <taxon>Bacteria</taxon>
        <taxon>Pseudomonadati</taxon>
        <taxon>Pseudomonadota</taxon>
        <taxon>Alphaproteobacteria</taxon>
        <taxon>Hyphomicrobiales</taxon>
        <taxon>Xanthobacteraceae</taxon>
        <taxon>Labrys</taxon>
    </lineage>
</organism>
<dbReference type="GO" id="GO:0102810">
    <property type="term" value="F:glutarate-semialdehyde dehydrogenase (NADP+) activity"/>
    <property type="evidence" value="ECO:0007669"/>
    <property type="project" value="UniProtKB-EC"/>
</dbReference>
<dbReference type="Pfam" id="PF00171">
    <property type="entry name" value="Aldedh"/>
    <property type="match status" value="1"/>
</dbReference>
<dbReference type="GO" id="GO:0036243">
    <property type="term" value="F:succinate-semialdehyde dehydrogenase (NADP+) activity"/>
    <property type="evidence" value="ECO:0007669"/>
    <property type="project" value="UniProtKB-EC"/>
</dbReference>
<sequence length="502" mass="52827">MSATPMPRAANAEGAIADPAASLDCRPFSKGLYIDGRWQKASQAHTIPVIDPATEDLLAEVADATVDDARRAVDAAAGAARAWRLTSPRQRSEILRTCYRLMIERSDMLARLVSLENGKALPDARGEIAYAAEFFRWNAEEAVRIPGELGRAPSGGNRILVDYEPIGIAVLITPWNFPAAMATRKIAPALAAGCTVILKPASETPLTAYALAGLYEEAGVPPGVVNVITTSTPGPVTAAMLGDPRVRKLSFTGSTGVGRQLLAEAAKTVLSSSMELGGNAPFLVFDDADLDAALDGAMVAKMRNAGEACTAANRFYVQAGIHDDFVAGLVGRMGALKVGPGSDPSTACGPMITAKAVDKIDRLVADAVARGAKVVLGGRRPEGKGFYYPPTVLIDVSPDAEMAREEIFGPVAAIYRFETQEQAIAWSNDTEYGLASYIFTRDLKRGLAVASEIESGMIALNRGLVSDPAAPFGGVKQSGLGREGGAHGVLEFLEAKYIATSF</sequence>
<gene>
    <name evidence="6" type="ORF">J3R73_003165</name>
</gene>
<evidence type="ECO:0000313" key="6">
    <source>
        <dbReference type="EMBL" id="MDQ0393373.1"/>
    </source>
</evidence>
<dbReference type="EC" id="1.2.1.16" evidence="6"/>
<proteinExistence type="inferred from homology"/>
<dbReference type="InterPro" id="IPR029510">
    <property type="entry name" value="Ald_DH_CS_GLU"/>
</dbReference>
<evidence type="ECO:0000313" key="7">
    <source>
        <dbReference type="Proteomes" id="UP001237448"/>
    </source>
</evidence>
<dbReference type="InterPro" id="IPR016163">
    <property type="entry name" value="Ald_DH_C"/>
</dbReference>
<comment type="similarity">
    <text evidence="1 4">Belongs to the aldehyde dehydrogenase family.</text>
</comment>
<dbReference type="SUPFAM" id="SSF53720">
    <property type="entry name" value="ALDH-like"/>
    <property type="match status" value="1"/>
</dbReference>
<dbReference type="InterPro" id="IPR016161">
    <property type="entry name" value="Ald_DH/histidinol_DH"/>
</dbReference>
<dbReference type="EC" id="1.2.1.20" evidence="6"/>
<dbReference type="InterPro" id="IPR016162">
    <property type="entry name" value="Ald_DH_N"/>
</dbReference>
<protein>
    <submittedName>
        <fullName evidence="6">Succinate-semialdehyde dehydrogenase/glutarate-semialdehyde dehydrogenase</fullName>
        <ecNumber evidence="6">1.2.1.16</ecNumber>
        <ecNumber evidence="6">1.2.1.20</ecNumber>
        <ecNumber evidence="6">1.2.1.79</ecNumber>
    </submittedName>
</protein>
<feature type="domain" description="Aldehyde dehydrogenase" evidence="5">
    <location>
        <begin position="38"/>
        <end position="498"/>
    </location>
</feature>
<dbReference type="RefSeq" id="WP_307428611.1">
    <property type="nucleotide sequence ID" value="NZ_JAUSVK010000001.1"/>
</dbReference>
<name>A0ABU0FFJ1_9HYPH</name>
<evidence type="ECO:0000256" key="2">
    <source>
        <dbReference type="ARBA" id="ARBA00023002"/>
    </source>
</evidence>
<keyword evidence="2 4" id="KW-0560">Oxidoreductase</keyword>
<comment type="caution">
    <text evidence="6">The sequence shown here is derived from an EMBL/GenBank/DDBJ whole genome shotgun (WGS) entry which is preliminary data.</text>
</comment>
<dbReference type="Proteomes" id="UP001237448">
    <property type="component" value="Unassembled WGS sequence"/>
</dbReference>
<keyword evidence="7" id="KW-1185">Reference proteome</keyword>
<dbReference type="EMBL" id="JAUSVK010000001">
    <property type="protein sequence ID" value="MDQ0393373.1"/>
    <property type="molecule type" value="Genomic_DNA"/>
</dbReference>
<dbReference type="InterPro" id="IPR050740">
    <property type="entry name" value="Aldehyde_DH_Superfamily"/>
</dbReference>
<evidence type="ECO:0000256" key="4">
    <source>
        <dbReference type="RuleBase" id="RU003345"/>
    </source>
</evidence>
<dbReference type="Gene3D" id="3.40.309.10">
    <property type="entry name" value="Aldehyde Dehydrogenase, Chain A, domain 2"/>
    <property type="match status" value="1"/>
</dbReference>
<dbReference type="CDD" id="cd07103">
    <property type="entry name" value="ALDH_F5_SSADH_GabD"/>
    <property type="match status" value="1"/>
</dbReference>
<reference evidence="6 7" key="1">
    <citation type="submission" date="2023-07" db="EMBL/GenBank/DDBJ databases">
        <title>Genomic Encyclopedia of Type Strains, Phase IV (KMG-IV): sequencing the most valuable type-strain genomes for metagenomic binning, comparative biology and taxonomic classification.</title>
        <authorList>
            <person name="Goeker M."/>
        </authorList>
    </citation>
    <scope>NUCLEOTIDE SEQUENCE [LARGE SCALE GENOMIC DNA]</scope>
    <source>
        <strain evidence="6 7">DSM 5896</strain>
    </source>
</reference>
<dbReference type="PROSITE" id="PS00687">
    <property type="entry name" value="ALDEHYDE_DEHYDR_GLU"/>
    <property type="match status" value="1"/>
</dbReference>
<evidence type="ECO:0000256" key="1">
    <source>
        <dbReference type="ARBA" id="ARBA00009986"/>
    </source>
</evidence>
<evidence type="ECO:0000256" key="3">
    <source>
        <dbReference type="PROSITE-ProRule" id="PRU10007"/>
    </source>
</evidence>
<dbReference type="Gene3D" id="3.40.605.10">
    <property type="entry name" value="Aldehyde Dehydrogenase, Chain A, domain 1"/>
    <property type="match status" value="1"/>
</dbReference>